<gene>
    <name evidence="11" type="primary">rpoA</name>
    <name evidence="13" type="ORF">E3J95_00330</name>
</gene>
<dbReference type="GO" id="GO:0006351">
    <property type="term" value="P:DNA-templated transcription"/>
    <property type="evidence" value="ECO:0007669"/>
    <property type="project" value="UniProtKB-UniRule"/>
</dbReference>
<evidence type="ECO:0000256" key="11">
    <source>
        <dbReference type="HAMAP-Rule" id="MF_00059"/>
    </source>
</evidence>
<dbReference type="SUPFAM" id="SSF56553">
    <property type="entry name" value="Insert subdomain of RNA polymerase alpha subunit"/>
    <property type="match status" value="1"/>
</dbReference>
<evidence type="ECO:0000256" key="4">
    <source>
        <dbReference type="ARBA" id="ARBA00022478"/>
    </source>
</evidence>
<keyword evidence="4 11" id="KW-0240">DNA-directed RNA polymerase</keyword>
<comment type="similarity">
    <text evidence="1 11">Belongs to the RNA polymerase alpha chain family.</text>
</comment>
<dbReference type="GO" id="GO:0003899">
    <property type="term" value="F:DNA-directed RNA polymerase activity"/>
    <property type="evidence" value="ECO:0007669"/>
    <property type="project" value="UniProtKB-UniRule"/>
</dbReference>
<dbReference type="SUPFAM" id="SSF47789">
    <property type="entry name" value="C-terminal domain of RNA polymerase alpha subunit"/>
    <property type="match status" value="1"/>
</dbReference>
<evidence type="ECO:0000259" key="12">
    <source>
        <dbReference type="SMART" id="SM00662"/>
    </source>
</evidence>
<evidence type="ECO:0000256" key="3">
    <source>
        <dbReference type="ARBA" id="ARBA00015972"/>
    </source>
</evidence>
<dbReference type="HAMAP" id="MF_00059">
    <property type="entry name" value="RNApol_bact_RpoA"/>
    <property type="match status" value="1"/>
</dbReference>
<evidence type="ECO:0000313" key="14">
    <source>
        <dbReference type="Proteomes" id="UP000320781"/>
    </source>
</evidence>
<dbReference type="Gene3D" id="3.30.1360.10">
    <property type="entry name" value="RNA polymerase, RBP11-like subunit"/>
    <property type="match status" value="1"/>
</dbReference>
<keyword evidence="5 11" id="KW-0808">Transferase</keyword>
<dbReference type="FunFam" id="2.170.120.12:FF:000001">
    <property type="entry name" value="DNA-directed RNA polymerase subunit alpha"/>
    <property type="match status" value="1"/>
</dbReference>
<comment type="catalytic activity">
    <reaction evidence="10 11">
        <text>RNA(n) + a ribonucleoside 5'-triphosphate = RNA(n+1) + diphosphate</text>
        <dbReference type="Rhea" id="RHEA:21248"/>
        <dbReference type="Rhea" id="RHEA-COMP:14527"/>
        <dbReference type="Rhea" id="RHEA-COMP:17342"/>
        <dbReference type="ChEBI" id="CHEBI:33019"/>
        <dbReference type="ChEBI" id="CHEBI:61557"/>
        <dbReference type="ChEBI" id="CHEBI:140395"/>
        <dbReference type="EC" id="2.7.7.6"/>
    </reaction>
</comment>
<comment type="function">
    <text evidence="11">DNA-dependent RNA polymerase catalyzes the transcription of DNA into RNA using the four ribonucleoside triphosphates as substrates.</text>
</comment>
<dbReference type="GO" id="GO:0000428">
    <property type="term" value="C:DNA-directed RNA polymerase complex"/>
    <property type="evidence" value="ECO:0007669"/>
    <property type="project" value="UniProtKB-KW"/>
</dbReference>
<evidence type="ECO:0000256" key="2">
    <source>
        <dbReference type="ARBA" id="ARBA00012418"/>
    </source>
</evidence>
<comment type="domain">
    <text evidence="11">The N-terminal domain is essential for RNAP assembly and basal transcription, whereas the C-terminal domain is involved in interaction with transcriptional regulators and with upstream promoter elements.</text>
</comment>
<dbReference type="GO" id="GO:0003677">
    <property type="term" value="F:DNA binding"/>
    <property type="evidence" value="ECO:0007669"/>
    <property type="project" value="UniProtKB-UniRule"/>
</dbReference>
<name>A0A523QML7_UNCAE</name>
<evidence type="ECO:0000256" key="8">
    <source>
        <dbReference type="ARBA" id="ARBA00032524"/>
    </source>
</evidence>
<evidence type="ECO:0000256" key="1">
    <source>
        <dbReference type="ARBA" id="ARBA00007123"/>
    </source>
</evidence>
<dbReference type="Pfam" id="PF03118">
    <property type="entry name" value="RNA_pol_A_CTD"/>
    <property type="match status" value="1"/>
</dbReference>
<protein>
    <recommendedName>
        <fullName evidence="3 11">DNA-directed RNA polymerase subunit alpha</fullName>
        <shortName evidence="11">RNAP subunit alpha</shortName>
        <ecNumber evidence="2 11">2.7.7.6</ecNumber>
    </recommendedName>
    <alternativeName>
        <fullName evidence="9 11">RNA polymerase subunit alpha</fullName>
    </alternativeName>
    <alternativeName>
        <fullName evidence="8 11">Transcriptase subunit alpha</fullName>
    </alternativeName>
</protein>
<dbReference type="SMART" id="SM00662">
    <property type="entry name" value="RPOLD"/>
    <property type="match status" value="1"/>
</dbReference>
<dbReference type="InterPro" id="IPR011262">
    <property type="entry name" value="DNA-dir_RNA_pol_insert"/>
</dbReference>
<evidence type="ECO:0000256" key="7">
    <source>
        <dbReference type="ARBA" id="ARBA00023163"/>
    </source>
</evidence>
<evidence type="ECO:0000256" key="10">
    <source>
        <dbReference type="ARBA" id="ARBA00048552"/>
    </source>
</evidence>
<organism evidence="13 14">
    <name type="scientific">Aerophobetes bacterium</name>
    <dbReference type="NCBI Taxonomy" id="2030807"/>
    <lineage>
        <taxon>Bacteria</taxon>
        <taxon>Candidatus Aerophobota</taxon>
    </lineage>
</organism>
<keyword evidence="6 11" id="KW-0548">Nucleotidyltransferase</keyword>
<dbReference type="Gene3D" id="2.170.120.12">
    <property type="entry name" value="DNA-directed RNA polymerase, insert domain"/>
    <property type="match status" value="1"/>
</dbReference>
<dbReference type="EC" id="2.7.7.6" evidence="2 11"/>
<reference evidence="13 14" key="1">
    <citation type="submission" date="2019-03" db="EMBL/GenBank/DDBJ databases">
        <title>Metabolic potential of uncultured bacteria and archaea associated with petroleum seepage in deep-sea sediments.</title>
        <authorList>
            <person name="Dong X."/>
            <person name="Hubert C."/>
        </authorList>
    </citation>
    <scope>NUCLEOTIDE SEQUENCE [LARGE SCALE GENOMIC DNA]</scope>
    <source>
        <strain evidence="13">E44_bin92</strain>
    </source>
</reference>
<dbReference type="CDD" id="cd06928">
    <property type="entry name" value="RNAP_alpha_NTD"/>
    <property type="match status" value="1"/>
</dbReference>
<comment type="subunit">
    <text evidence="11">Homodimer. The RNAP catalytic core consists of 2 alpha, 1 beta, 1 beta' and 1 omega subunit. When a sigma factor is associated with the core the holoenzyme is formed, which can initiate transcription.</text>
</comment>
<dbReference type="InterPro" id="IPR011773">
    <property type="entry name" value="DNA-dir_RpoA"/>
</dbReference>
<dbReference type="InterPro" id="IPR011260">
    <property type="entry name" value="RNAP_asu_C"/>
</dbReference>
<proteinExistence type="inferred from homology"/>
<comment type="caution">
    <text evidence="13">The sequence shown here is derived from an EMBL/GenBank/DDBJ whole genome shotgun (WGS) entry which is preliminary data.</text>
</comment>
<dbReference type="EMBL" id="SOKU01000014">
    <property type="protein sequence ID" value="TES87074.1"/>
    <property type="molecule type" value="Genomic_DNA"/>
</dbReference>
<evidence type="ECO:0000313" key="13">
    <source>
        <dbReference type="EMBL" id="TES87074.1"/>
    </source>
</evidence>
<dbReference type="NCBIfam" id="TIGR02027">
    <property type="entry name" value="rpoA"/>
    <property type="match status" value="1"/>
</dbReference>
<dbReference type="Pfam" id="PF01000">
    <property type="entry name" value="RNA_pol_A_bac"/>
    <property type="match status" value="1"/>
</dbReference>
<dbReference type="GO" id="GO:0046983">
    <property type="term" value="F:protein dimerization activity"/>
    <property type="evidence" value="ECO:0007669"/>
    <property type="project" value="InterPro"/>
</dbReference>
<dbReference type="AlphaFoldDB" id="A0A523QML7"/>
<dbReference type="InterPro" id="IPR011263">
    <property type="entry name" value="DNA-dir_RNA_pol_RpoA/D/Rpb3"/>
</dbReference>
<dbReference type="Proteomes" id="UP000320781">
    <property type="component" value="Unassembled WGS sequence"/>
</dbReference>
<dbReference type="Pfam" id="PF01193">
    <property type="entry name" value="RNA_pol_L"/>
    <property type="match status" value="1"/>
</dbReference>
<dbReference type="SUPFAM" id="SSF55257">
    <property type="entry name" value="RBP11-like subunits of RNA polymerase"/>
    <property type="match status" value="1"/>
</dbReference>
<dbReference type="NCBIfam" id="NF003513">
    <property type="entry name" value="PRK05182.1-2"/>
    <property type="match status" value="1"/>
</dbReference>
<keyword evidence="7 11" id="KW-0804">Transcription</keyword>
<dbReference type="Gene3D" id="1.10.150.20">
    <property type="entry name" value="5' to 3' exonuclease, C-terminal subdomain"/>
    <property type="match status" value="1"/>
</dbReference>
<evidence type="ECO:0000256" key="9">
    <source>
        <dbReference type="ARBA" id="ARBA00033070"/>
    </source>
</evidence>
<feature type="region of interest" description="Alpha C-terminal domain (alpha-CTD)" evidence="11">
    <location>
        <begin position="242"/>
        <end position="312"/>
    </location>
</feature>
<accession>A0A523QML7</accession>
<evidence type="ECO:0000256" key="5">
    <source>
        <dbReference type="ARBA" id="ARBA00022679"/>
    </source>
</evidence>
<dbReference type="NCBIfam" id="NF003519">
    <property type="entry name" value="PRK05182.2-5"/>
    <property type="match status" value="1"/>
</dbReference>
<feature type="region of interest" description="Alpha N-terminal domain (alpha-NTD)" evidence="11">
    <location>
        <begin position="1"/>
        <end position="228"/>
    </location>
</feature>
<dbReference type="InterPro" id="IPR036603">
    <property type="entry name" value="RBP11-like"/>
</dbReference>
<evidence type="ECO:0000256" key="6">
    <source>
        <dbReference type="ARBA" id="ARBA00022695"/>
    </source>
</evidence>
<feature type="domain" description="DNA-directed RNA polymerase RpoA/D/Rpb3-type" evidence="12">
    <location>
        <begin position="21"/>
        <end position="228"/>
    </location>
</feature>
<dbReference type="InterPro" id="IPR036643">
    <property type="entry name" value="RNApol_insert_sf"/>
</dbReference>
<sequence>MRELIKPKKMDVEKETFSDTYARFVIEPLERGYGVTLGNALRRVLLSSLPGAAVVSVKFEGVSHEFSTISGVKEDVLQIIQNLKFIRAKLHCDKKSVFLEAKGPGEALASHIQADSDVEIVNPDSHIATLADKKARLSMEITLAQGRGYAEASENRAPDDPVGTIPVDAIFTPVKKVSYDVRPARIGRKTSFDSLAVDIHTDGTTKPDEAVKEAARILQSCLELFTPEEPIGERVRKEKRAMEFLEQNIEEIKLSGTPLHTLKASGIKKISDLLDRTTKDLLDMRNFGEKSLEKIEEKLAEYDLKFAEEKEK</sequence>
<dbReference type="GO" id="GO:0005737">
    <property type="term" value="C:cytoplasm"/>
    <property type="evidence" value="ECO:0007669"/>
    <property type="project" value="UniProtKB-ARBA"/>
</dbReference>